<feature type="region of interest" description="Disordered" evidence="4">
    <location>
        <begin position="468"/>
        <end position="505"/>
    </location>
</feature>
<evidence type="ECO:0000256" key="4">
    <source>
        <dbReference type="SAM" id="MobiDB-lite"/>
    </source>
</evidence>
<dbReference type="Pfam" id="PF00550">
    <property type="entry name" value="PP-binding"/>
    <property type="match status" value="1"/>
</dbReference>
<feature type="domain" description="Carrier" evidence="5">
    <location>
        <begin position="1062"/>
        <end position="1136"/>
    </location>
</feature>
<dbReference type="InterPro" id="IPR020806">
    <property type="entry name" value="PKS_PP-bd"/>
</dbReference>
<dbReference type="InterPro" id="IPR042099">
    <property type="entry name" value="ANL_N_sf"/>
</dbReference>
<organism evidence="6 7">
    <name type="scientific">Frankia nepalensis</name>
    <dbReference type="NCBI Taxonomy" id="1836974"/>
    <lineage>
        <taxon>Bacteria</taxon>
        <taxon>Bacillati</taxon>
        <taxon>Actinomycetota</taxon>
        <taxon>Actinomycetes</taxon>
        <taxon>Frankiales</taxon>
        <taxon>Frankiaceae</taxon>
        <taxon>Frankia</taxon>
    </lineage>
</organism>
<dbReference type="InterPro" id="IPR025110">
    <property type="entry name" value="AMP-bd_C"/>
</dbReference>
<evidence type="ECO:0000259" key="5">
    <source>
        <dbReference type="PROSITE" id="PS50075"/>
    </source>
</evidence>
<name>A0A937RGH0_9ACTN</name>
<dbReference type="Gene3D" id="3.40.50.12780">
    <property type="entry name" value="N-terminal domain of ligase-like"/>
    <property type="match status" value="1"/>
</dbReference>
<dbReference type="GO" id="GO:0003824">
    <property type="term" value="F:catalytic activity"/>
    <property type="evidence" value="ECO:0007669"/>
    <property type="project" value="InterPro"/>
</dbReference>
<keyword evidence="2" id="KW-0596">Phosphopantetheine</keyword>
<dbReference type="EMBL" id="JAEACQ010000187">
    <property type="protein sequence ID" value="MBL7628429.1"/>
    <property type="molecule type" value="Genomic_DNA"/>
</dbReference>
<dbReference type="Gene3D" id="3.30.559.10">
    <property type="entry name" value="Chloramphenicol acetyltransferase-like domain"/>
    <property type="match status" value="2"/>
</dbReference>
<sequence length="1637" mass="171902">MSTTDAPGRRIVDVLALTPLQTGLYALAQAREPGAVDPYTIQFVADIDGPLDVDLLRRATVGLLDRHPNLRVSFWDRDLPHPVQIVPDRAAPAWREVVCARTELDALADRERRVPFDLAAGPAMRFALARTEPGHHRLIGTVHHIVVDGWSVPTMLRDLVAGYLGGGRTDHLPPVRPYRDYVAWLGRQDPAQTRAAWRDYLAGLAEPSILAPGRRGTAAALPVSVEVGLDAADTARLTGWARERGLTVNTLTQFAWAVLLGRLTDRRDVVFGATVAGRPEQLTGVEDMVGLFINTVPVRARLDTAATVASGCADLQRRVVAMRSHGGVGLAALQRLSGHPELFDTLMVFQNAPRGSMADVIHAPDGVVFTPLRLDSLTHYPLTLVPYITEGELRVVLEHRADLLPTVDPGELGARLLGVLRTLPSHADADPDTLDILLPGERATLLAPAAPPRLPDAGEATAPDAAIADATAPDTDTDTDTDTADAITPGEAAPHTATPDAAAAGRAQPRTVADLFWRHVRETPAALAMTWSTDSPVSADLGAEPGRLGYAELGAAAARLAHELVARGVGPEDAVVIALPRGPRYVVALLAVALAGGVSVPVEWPVPAARLTTLADRTSAVLVIAAADTLPGCALPVLNVTDPSTAALVAARPAERPAVTVPPDQALYTIFTSGSTGEPRGVVGTHRGIAALLADHRDRVYEPARRRLGRPLRVGHAWSMSFDASWQPTLALLSGHAIHVFDADEQRDPARLVDGIRRFGLDMIETSPSMFGHLAQAGLLETTPDGERCPLAVLGLGGEAVGQDVWDRLCALPTTAVHNFYGPTETTVDAASAALADSPEPSIGYPVAGMRAYVLDSRLRLVPAGVVGELYLGGDQLARGYLGRPGHTAGRFVADPFQPGERMYRTGDVVRRMATGALEYLGRGDDQVKIRGYRVEPAEIEAAVRAVPGVRTAVVRAVARGAGQALVAFVVPASPVAARLVAASGGPTPDADKPDAHASDSLTPAALRTQLADRLPTHLVPARFVLVDTLPMTVNGKVDVRALEALASGGAPGADGAEAGARPATATERALWTIAVELLGAEPAGVDADLADLGLDSISTIALVSRCRAAGVILTARLVAASRSIRDLADAADALAARAVAAGTDGPAGPADEGVGAVPPLPIARWLLELRSFRRFTQTQLVAVPPGTGASGVEAALQMLLDRHPMLRATLTPDGQAVLTRPVGAVKAADVLRVAPGAAEATLAAEARATIDLVDPGRGRMLAALYLPDADLLALSVHHLAVDAVSWAIMLRALARPSEATGELTSYRRYGELAHRRARTDEVADQVPYWAAELAGAEWPLGSRRTDPARDRAADLRVATFPASPETTEILVGAVSREVGLRELLLAALGWAVRRWRPALPDVVIDLESHGRFDHLAAAASNAAASNAAAGAEQPLADDVDTSATVGWFTSVFPFRVPAPSEATASEATGSEVAGSKAVGSGETDGAPRLATEEGAALRRAAQATARRLAAVPNQGFDFGLAQSVRDDPRLRGAPVPPIEFNYLGRFDQQPAPGGWAPVTDRALHELLPDDPEPDLPLRYDLEVICAVGSIEGPSSPASLVTTLRANGNVLDAADLDALGGHLLDAVALLAESARLR</sequence>
<dbReference type="InterPro" id="IPR010071">
    <property type="entry name" value="AA_adenyl_dom"/>
</dbReference>
<dbReference type="PANTHER" id="PTHR45527">
    <property type="entry name" value="NONRIBOSOMAL PEPTIDE SYNTHETASE"/>
    <property type="match status" value="1"/>
</dbReference>
<dbReference type="GO" id="GO:0005829">
    <property type="term" value="C:cytosol"/>
    <property type="evidence" value="ECO:0007669"/>
    <property type="project" value="TreeGrafter"/>
</dbReference>
<evidence type="ECO:0000256" key="2">
    <source>
        <dbReference type="ARBA" id="ARBA00022450"/>
    </source>
</evidence>
<evidence type="ECO:0000313" key="6">
    <source>
        <dbReference type="EMBL" id="MBL7628429.1"/>
    </source>
</evidence>
<dbReference type="CDD" id="cd19543">
    <property type="entry name" value="DCL_NRPS"/>
    <property type="match status" value="1"/>
</dbReference>
<dbReference type="InterPro" id="IPR045851">
    <property type="entry name" value="AMP-bd_C_sf"/>
</dbReference>
<evidence type="ECO:0000256" key="1">
    <source>
        <dbReference type="ARBA" id="ARBA00001957"/>
    </source>
</evidence>
<dbReference type="GO" id="GO:0043041">
    <property type="term" value="P:amino acid activation for nonribosomal peptide biosynthetic process"/>
    <property type="evidence" value="ECO:0007669"/>
    <property type="project" value="TreeGrafter"/>
</dbReference>
<dbReference type="Gene3D" id="3.30.300.30">
    <property type="match status" value="1"/>
</dbReference>
<dbReference type="InterPro" id="IPR001242">
    <property type="entry name" value="Condensation_dom"/>
</dbReference>
<dbReference type="PROSITE" id="PS50075">
    <property type="entry name" value="CARRIER"/>
    <property type="match status" value="1"/>
</dbReference>
<dbReference type="InterPro" id="IPR036736">
    <property type="entry name" value="ACP-like_sf"/>
</dbReference>
<dbReference type="PANTHER" id="PTHR45527:SF1">
    <property type="entry name" value="FATTY ACID SYNTHASE"/>
    <property type="match status" value="1"/>
</dbReference>
<evidence type="ECO:0000313" key="7">
    <source>
        <dbReference type="Proteomes" id="UP000604475"/>
    </source>
</evidence>
<dbReference type="SUPFAM" id="SSF52777">
    <property type="entry name" value="CoA-dependent acyltransferases"/>
    <property type="match status" value="4"/>
</dbReference>
<keyword evidence="3" id="KW-0597">Phosphoprotein</keyword>
<dbReference type="GO" id="GO:0008610">
    <property type="term" value="P:lipid biosynthetic process"/>
    <property type="evidence" value="ECO:0007669"/>
    <property type="project" value="UniProtKB-ARBA"/>
</dbReference>
<comment type="caution">
    <text evidence="6">The sequence shown here is derived from an EMBL/GenBank/DDBJ whole genome shotgun (WGS) entry which is preliminary data.</text>
</comment>
<reference evidence="6" key="1">
    <citation type="submission" date="2020-12" db="EMBL/GenBank/DDBJ databases">
        <title>Genomic characterization of non-nitrogen-fixing Frankia strains.</title>
        <authorList>
            <person name="Carlos-Shanley C."/>
            <person name="Guerra T."/>
            <person name="Hahn D."/>
        </authorList>
    </citation>
    <scope>NUCLEOTIDE SEQUENCE</scope>
    <source>
        <strain evidence="6">CN6</strain>
    </source>
</reference>
<dbReference type="InterPro" id="IPR000873">
    <property type="entry name" value="AMP-dep_synth/lig_dom"/>
</dbReference>
<comment type="cofactor">
    <cofactor evidence="1">
        <name>pantetheine 4'-phosphate</name>
        <dbReference type="ChEBI" id="CHEBI:47942"/>
    </cofactor>
</comment>
<dbReference type="Gene3D" id="1.10.1200.10">
    <property type="entry name" value="ACP-like"/>
    <property type="match status" value="1"/>
</dbReference>
<dbReference type="SMART" id="SM00823">
    <property type="entry name" value="PKS_PP"/>
    <property type="match status" value="1"/>
</dbReference>
<dbReference type="InterPro" id="IPR009081">
    <property type="entry name" value="PP-bd_ACP"/>
</dbReference>
<dbReference type="NCBIfam" id="TIGR01733">
    <property type="entry name" value="AA-adenyl-dom"/>
    <property type="match status" value="1"/>
</dbReference>
<dbReference type="SUPFAM" id="SSF47336">
    <property type="entry name" value="ACP-like"/>
    <property type="match status" value="1"/>
</dbReference>
<keyword evidence="7" id="KW-1185">Reference proteome</keyword>
<dbReference type="InterPro" id="IPR023213">
    <property type="entry name" value="CAT-like_dom_sf"/>
</dbReference>
<dbReference type="Pfam" id="PF00668">
    <property type="entry name" value="Condensation"/>
    <property type="match status" value="2"/>
</dbReference>
<accession>A0A937RGH0</accession>
<dbReference type="Gene3D" id="3.30.559.30">
    <property type="entry name" value="Nonribosomal peptide synthetase, condensation domain"/>
    <property type="match status" value="2"/>
</dbReference>
<protein>
    <submittedName>
        <fullName evidence="6">Amino acid adenylation domain-containing protein</fullName>
    </submittedName>
</protein>
<proteinExistence type="predicted"/>
<dbReference type="GO" id="GO:0044550">
    <property type="term" value="P:secondary metabolite biosynthetic process"/>
    <property type="evidence" value="ECO:0007669"/>
    <property type="project" value="TreeGrafter"/>
</dbReference>
<evidence type="ECO:0000256" key="3">
    <source>
        <dbReference type="ARBA" id="ARBA00022553"/>
    </source>
</evidence>
<gene>
    <name evidence="6" type="ORF">I7412_14960</name>
</gene>
<feature type="compositionally biased region" description="Low complexity" evidence="4">
    <location>
        <begin position="484"/>
        <end position="505"/>
    </location>
</feature>
<dbReference type="SUPFAM" id="SSF56801">
    <property type="entry name" value="Acetyl-CoA synthetase-like"/>
    <property type="match status" value="1"/>
</dbReference>
<dbReference type="Proteomes" id="UP000604475">
    <property type="component" value="Unassembled WGS sequence"/>
</dbReference>
<dbReference type="Pfam" id="PF00501">
    <property type="entry name" value="AMP-binding"/>
    <property type="match status" value="1"/>
</dbReference>
<dbReference type="FunFam" id="2.30.38.10:FF:000001">
    <property type="entry name" value="Non-ribosomal peptide synthetase PvdI"/>
    <property type="match status" value="1"/>
</dbReference>
<feature type="region of interest" description="Disordered" evidence="4">
    <location>
        <begin position="1463"/>
        <end position="1489"/>
    </location>
</feature>
<dbReference type="Pfam" id="PF13193">
    <property type="entry name" value="AMP-binding_C"/>
    <property type="match status" value="1"/>
</dbReference>
<dbReference type="RefSeq" id="WP_202999151.1">
    <property type="nucleotide sequence ID" value="NZ_JADWYV010000004.1"/>
</dbReference>
<dbReference type="GO" id="GO:0031177">
    <property type="term" value="F:phosphopantetheine binding"/>
    <property type="evidence" value="ECO:0007669"/>
    <property type="project" value="InterPro"/>
</dbReference>
<dbReference type="CDD" id="cd05930">
    <property type="entry name" value="A_NRPS"/>
    <property type="match status" value="1"/>
</dbReference>